<dbReference type="PANTHER" id="PTHR43690">
    <property type="entry name" value="NARDILYSIN"/>
    <property type="match status" value="1"/>
</dbReference>
<accession>A0A6C0DZ65</accession>
<name>A0A6C0DZ65_9ZZZZ</name>
<dbReference type="Pfam" id="PF00675">
    <property type="entry name" value="Peptidase_M16"/>
    <property type="match status" value="1"/>
</dbReference>
<dbReference type="Pfam" id="PF05193">
    <property type="entry name" value="Peptidase_M16_C"/>
    <property type="match status" value="1"/>
</dbReference>
<evidence type="ECO:0000256" key="1">
    <source>
        <dbReference type="ARBA" id="ARBA00001947"/>
    </source>
</evidence>
<sequence length="911" mass="107300">MPEYIRENNNFYSSINDTNNYTLKKLDNGLQILFIEDKKALTSTANMYVNVGSVDNPNDTQGLAHFLEHMLFMGSSKYPDVAHFKNFITTHGGYTNAYTAHTFTYYYFSVTNKILEGLDIFSNFFIDPLFNKKYVEKEVNAVCSEHNKNISSDGWRGYSLIKKFFDDSHNNTFGCGNKETLFNDNDTDKLIKKLREFFNDFYNPDKMILIVSHKKIDDKFIDKTVSMFKKISNKKTKTTNYEPKITYYDDKYEIIKMKAIKKEPSIVFNWFVKGDQHYKKNKSFIFGLLRYILGSASVNSLDNILSNSGLIKFLHISTDEVYLTHTHVRIDIELTEKGLNHYNAIIIMVCTYLKNLNMSKDFINEFYEEFKKKKLMDFITQIELDSSSLADSIITQYNLTRCPLSEILIQSIKFDNIDLDYFFDIISQMTQNKMKIVLVSDTFDIKELSLIDKYYGTHYNKEFLPLKDEEKIKNIYPELNKYLTDKFEIITPIKKKSKHYLKLKSSNKNIYYLKKSNNFNTYFNIFICHIRLDEMYVKNVEYYTDLLIHLAYIQKLHENLFYDLSVSKNDISIDINDDVLRVSFKSIDNKNIPKLLKQVLDLYFNKNETKINQTIYKTIVDELIDNINNYYLSQSYELLNSEFRLLLNPEFNYSNQEILKCIKKDLTHEKSFNLTGQITGLFGGSITLDNVQKIIDIVDDKFEQSKIIYEEYCLKEIAKTITIKSKNKENTENAICYGVNLMKYTDDLLLLKSFIILLETYIHEKFFNIVRTEKQVGYIVQAKVYNVKTLLYPEYYLCFIVQSSLDNLKEIIKDFIDNNYMELFDKLSDEEFKEITKGISKSLKEKKTNIGDEIIDKINILETNEKFHKKEKFDMYKKISQIIKKMSKKDFVDFGTSIIKNPVAIVQIQKI</sequence>
<organism evidence="11">
    <name type="scientific">viral metagenome</name>
    <dbReference type="NCBI Taxonomy" id="1070528"/>
    <lineage>
        <taxon>unclassified sequences</taxon>
        <taxon>metagenomes</taxon>
        <taxon>organismal metagenomes</taxon>
    </lineage>
</organism>
<dbReference type="SUPFAM" id="SSF63411">
    <property type="entry name" value="LuxS/MPP-like metallohydrolase"/>
    <property type="match status" value="4"/>
</dbReference>
<evidence type="ECO:0000259" key="8">
    <source>
        <dbReference type="Pfam" id="PF00675"/>
    </source>
</evidence>
<dbReference type="InterPro" id="IPR054734">
    <property type="entry name" value="PqqF-like_C_4"/>
</dbReference>
<dbReference type="InterPro" id="IPR007863">
    <property type="entry name" value="Peptidase_M16_C"/>
</dbReference>
<dbReference type="Gene3D" id="3.30.830.10">
    <property type="entry name" value="Metalloenzyme, LuxS/M16 peptidase-like"/>
    <property type="match status" value="4"/>
</dbReference>
<dbReference type="InterPro" id="IPR011249">
    <property type="entry name" value="Metalloenz_LuxS/M16"/>
</dbReference>
<feature type="domain" description="Coenzyme PQQ synthesis protein F-like C-terminal lobe" evidence="10">
    <location>
        <begin position="757"/>
        <end position="853"/>
    </location>
</feature>
<evidence type="ECO:0000256" key="5">
    <source>
        <dbReference type="ARBA" id="ARBA00022801"/>
    </source>
</evidence>
<dbReference type="Pfam" id="PF22456">
    <property type="entry name" value="PqqF-like_C_4"/>
    <property type="match status" value="1"/>
</dbReference>
<dbReference type="FunFam" id="3.30.830.10:FF:000012">
    <property type="entry name" value="Protease 3"/>
    <property type="match status" value="1"/>
</dbReference>
<dbReference type="EMBL" id="MN739697">
    <property type="protein sequence ID" value="QHT21778.1"/>
    <property type="molecule type" value="Genomic_DNA"/>
</dbReference>
<keyword evidence="4" id="KW-0479">Metal-binding</keyword>
<reference evidence="11" key="1">
    <citation type="journal article" date="2020" name="Nature">
        <title>Giant virus diversity and host interactions through global metagenomics.</title>
        <authorList>
            <person name="Schulz F."/>
            <person name="Roux S."/>
            <person name="Paez-Espino D."/>
            <person name="Jungbluth S."/>
            <person name="Walsh D.A."/>
            <person name="Denef V.J."/>
            <person name="McMahon K.D."/>
            <person name="Konstantinidis K.T."/>
            <person name="Eloe-Fadrosh E.A."/>
            <person name="Kyrpides N.C."/>
            <person name="Woyke T."/>
        </authorList>
    </citation>
    <scope>NUCLEOTIDE SEQUENCE</scope>
    <source>
        <strain evidence="11">GVMAG-M-3300023179-103</strain>
    </source>
</reference>
<dbReference type="GO" id="GO:0046872">
    <property type="term" value="F:metal ion binding"/>
    <property type="evidence" value="ECO:0007669"/>
    <property type="project" value="UniProtKB-KW"/>
</dbReference>
<dbReference type="GO" id="GO:0006508">
    <property type="term" value="P:proteolysis"/>
    <property type="evidence" value="ECO:0007669"/>
    <property type="project" value="UniProtKB-KW"/>
</dbReference>
<feature type="domain" description="Peptidase M16 C-terminal" evidence="9">
    <location>
        <begin position="192"/>
        <end position="314"/>
    </location>
</feature>
<dbReference type="InterPro" id="IPR001431">
    <property type="entry name" value="Pept_M16_Zn_BS"/>
</dbReference>
<keyword evidence="5" id="KW-0378">Hydrolase</keyword>
<evidence type="ECO:0000259" key="9">
    <source>
        <dbReference type="Pfam" id="PF05193"/>
    </source>
</evidence>
<keyword evidence="6" id="KW-0862">Zinc</keyword>
<keyword evidence="3" id="KW-0645">Protease</keyword>
<comment type="similarity">
    <text evidence="2">Belongs to the peptidase M16 family.</text>
</comment>
<feature type="domain" description="Peptidase M16 N-terminal" evidence="8">
    <location>
        <begin position="33"/>
        <end position="162"/>
    </location>
</feature>
<evidence type="ECO:0000256" key="6">
    <source>
        <dbReference type="ARBA" id="ARBA00022833"/>
    </source>
</evidence>
<evidence type="ECO:0000256" key="3">
    <source>
        <dbReference type="ARBA" id="ARBA00022670"/>
    </source>
</evidence>
<evidence type="ECO:0000256" key="7">
    <source>
        <dbReference type="ARBA" id="ARBA00023049"/>
    </source>
</evidence>
<evidence type="ECO:0000259" key="10">
    <source>
        <dbReference type="Pfam" id="PF22456"/>
    </source>
</evidence>
<comment type="cofactor">
    <cofactor evidence="1">
        <name>Zn(2+)</name>
        <dbReference type="ChEBI" id="CHEBI:29105"/>
    </cofactor>
</comment>
<keyword evidence="7" id="KW-0482">Metalloprotease</keyword>
<dbReference type="PANTHER" id="PTHR43690:SF18">
    <property type="entry name" value="INSULIN-DEGRADING ENZYME-RELATED"/>
    <property type="match status" value="1"/>
</dbReference>
<evidence type="ECO:0000256" key="4">
    <source>
        <dbReference type="ARBA" id="ARBA00022723"/>
    </source>
</evidence>
<dbReference type="InterPro" id="IPR011765">
    <property type="entry name" value="Pept_M16_N"/>
</dbReference>
<dbReference type="GO" id="GO:0005737">
    <property type="term" value="C:cytoplasm"/>
    <property type="evidence" value="ECO:0007669"/>
    <property type="project" value="UniProtKB-ARBA"/>
</dbReference>
<dbReference type="AlphaFoldDB" id="A0A6C0DZ65"/>
<evidence type="ECO:0000256" key="2">
    <source>
        <dbReference type="ARBA" id="ARBA00007261"/>
    </source>
</evidence>
<dbReference type="PROSITE" id="PS00143">
    <property type="entry name" value="INSULINASE"/>
    <property type="match status" value="1"/>
</dbReference>
<protein>
    <submittedName>
        <fullName evidence="11">Uncharacterized protein</fullName>
    </submittedName>
</protein>
<dbReference type="InterPro" id="IPR050626">
    <property type="entry name" value="Peptidase_M16"/>
</dbReference>
<proteinExistence type="inferred from homology"/>
<evidence type="ECO:0000313" key="11">
    <source>
        <dbReference type="EMBL" id="QHT21778.1"/>
    </source>
</evidence>
<dbReference type="GO" id="GO:0004222">
    <property type="term" value="F:metalloendopeptidase activity"/>
    <property type="evidence" value="ECO:0007669"/>
    <property type="project" value="InterPro"/>
</dbReference>